<comment type="similarity">
    <text evidence="5">Belongs to the purine/pyrimidine phosphoribosyltransferase family.</text>
</comment>
<evidence type="ECO:0000256" key="4">
    <source>
        <dbReference type="ARBA" id="ARBA00004659"/>
    </source>
</evidence>
<dbReference type="UniPathway" id="UPA00588">
    <property type="reaction ID" value="UER00646"/>
</dbReference>
<evidence type="ECO:0000256" key="8">
    <source>
        <dbReference type="ARBA" id="ARBA00022490"/>
    </source>
</evidence>
<dbReference type="PANTHER" id="PTHR32315">
    <property type="entry name" value="ADENINE PHOSPHORIBOSYLTRANSFERASE"/>
    <property type="match status" value="1"/>
</dbReference>
<dbReference type="SUPFAM" id="SSF53271">
    <property type="entry name" value="PRTase-like"/>
    <property type="match status" value="1"/>
</dbReference>
<dbReference type="Pfam" id="PF00156">
    <property type="entry name" value="Pribosyltran"/>
    <property type="match status" value="1"/>
</dbReference>
<comment type="function">
    <text evidence="2">Catalyzes a salvage reaction resulting in the formation of AMP, that is energically less costly than de novo synthesis.</text>
</comment>
<comment type="pathway">
    <text evidence="4">Purine metabolism; AMP biosynthesis via salvage pathway; AMP from adenine: step 1/1.</text>
</comment>
<dbReference type="CDD" id="cd06223">
    <property type="entry name" value="PRTases_typeI"/>
    <property type="match status" value="1"/>
</dbReference>
<comment type="subunit">
    <text evidence="6">Homodimer.</text>
</comment>
<feature type="non-terminal residue" evidence="14">
    <location>
        <position position="140"/>
    </location>
</feature>
<sequence length="140" mass="15167">MALDLRNYIASIENYPEEGIVFRDISPLMADGEAYRQATDRIVQFAKDKGVEMIVGPEARGFIVGCPVAYELGVGFAPARKKGKLPRETVKADYSLEYGTASLYMHKDAVKPGQKVLVTDDLLATGGTIGATIDLVEQLG</sequence>
<dbReference type="InterPro" id="IPR050054">
    <property type="entry name" value="UPRTase/APRTase"/>
</dbReference>
<keyword evidence="9 14" id="KW-0328">Glycosyltransferase</keyword>
<dbReference type="GO" id="GO:0016208">
    <property type="term" value="F:AMP binding"/>
    <property type="evidence" value="ECO:0007669"/>
    <property type="project" value="TreeGrafter"/>
</dbReference>
<reference evidence="14 15" key="1">
    <citation type="submission" date="2019-11" db="EMBL/GenBank/DDBJ databases">
        <title>Draft Genome Sequence of Plant Growth-Promoting Rhizosphere-Associated Bacteria.</title>
        <authorList>
            <person name="Vasilyev I.Y."/>
            <person name="Radchenko V."/>
            <person name="Ilnitskaya E.V."/>
        </authorList>
    </citation>
    <scope>NUCLEOTIDE SEQUENCE [LARGE SCALE GENOMIC DNA]</scope>
    <source>
        <strain evidence="14 15">VRA_1sq_f</strain>
    </source>
</reference>
<dbReference type="NCBIfam" id="TIGR01090">
    <property type="entry name" value="apt"/>
    <property type="match status" value="1"/>
</dbReference>
<organism evidence="14 15">
    <name type="scientific">Ligilactobacillus salivarius</name>
    <dbReference type="NCBI Taxonomy" id="1624"/>
    <lineage>
        <taxon>Bacteria</taxon>
        <taxon>Bacillati</taxon>
        <taxon>Bacillota</taxon>
        <taxon>Bacilli</taxon>
        <taxon>Lactobacillales</taxon>
        <taxon>Lactobacillaceae</taxon>
        <taxon>Ligilactobacillus</taxon>
    </lineage>
</organism>
<comment type="caution">
    <text evidence="14">The sequence shown here is derived from an EMBL/GenBank/DDBJ whole genome shotgun (WGS) entry which is preliminary data.</text>
</comment>
<keyword evidence="11" id="KW-0660">Purine salvage</keyword>
<dbReference type="InterPro" id="IPR000836">
    <property type="entry name" value="PRTase_dom"/>
</dbReference>
<dbReference type="EMBL" id="WKKZ01000424">
    <property type="protein sequence ID" value="MSE05817.1"/>
    <property type="molecule type" value="Genomic_DNA"/>
</dbReference>
<dbReference type="Proteomes" id="UP000437575">
    <property type="component" value="Unassembled WGS sequence"/>
</dbReference>
<dbReference type="HAMAP" id="MF_00004">
    <property type="entry name" value="Aden_phosphoribosyltr"/>
    <property type="match status" value="1"/>
</dbReference>
<dbReference type="NCBIfam" id="NF002633">
    <property type="entry name" value="PRK02304.1-2"/>
    <property type="match status" value="1"/>
</dbReference>
<dbReference type="GO" id="GO:0002055">
    <property type="term" value="F:adenine binding"/>
    <property type="evidence" value="ECO:0007669"/>
    <property type="project" value="TreeGrafter"/>
</dbReference>
<dbReference type="GO" id="GO:0005737">
    <property type="term" value="C:cytoplasm"/>
    <property type="evidence" value="ECO:0007669"/>
    <property type="project" value="UniProtKB-SubCell"/>
</dbReference>
<feature type="domain" description="Phosphoribosyltransferase" evidence="13">
    <location>
        <begin position="50"/>
        <end position="138"/>
    </location>
</feature>
<dbReference type="AlphaFoldDB" id="A0A6A8LT62"/>
<dbReference type="NCBIfam" id="NF002634">
    <property type="entry name" value="PRK02304.1-3"/>
    <property type="match status" value="1"/>
</dbReference>
<evidence type="ECO:0000256" key="11">
    <source>
        <dbReference type="ARBA" id="ARBA00022726"/>
    </source>
</evidence>
<dbReference type="EC" id="2.4.2.7" evidence="7 12"/>
<comment type="subcellular location">
    <subcellularLocation>
        <location evidence="3">Cytoplasm</location>
    </subcellularLocation>
</comment>
<proteinExistence type="inferred from homology"/>
<evidence type="ECO:0000256" key="10">
    <source>
        <dbReference type="ARBA" id="ARBA00022679"/>
    </source>
</evidence>
<evidence type="ECO:0000313" key="15">
    <source>
        <dbReference type="Proteomes" id="UP000437575"/>
    </source>
</evidence>
<accession>A0A6A8LT62</accession>
<dbReference type="GO" id="GO:0006166">
    <property type="term" value="P:purine ribonucleoside salvage"/>
    <property type="evidence" value="ECO:0007669"/>
    <property type="project" value="UniProtKB-UniRule"/>
</dbReference>
<dbReference type="InterPro" id="IPR029057">
    <property type="entry name" value="PRTase-like"/>
</dbReference>
<evidence type="ECO:0000259" key="13">
    <source>
        <dbReference type="Pfam" id="PF00156"/>
    </source>
</evidence>
<dbReference type="Gene3D" id="3.40.50.2020">
    <property type="match status" value="1"/>
</dbReference>
<evidence type="ECO:0000313" key="14">
    <source>
        <dbReference type="EMBL" id="MSE05817.1"/>
    </source>
</evidence>
<dbReference type="GO" id="GO:0006168">
    <property type="term" value="P:adenine salvage"/>
    <property type="evidence" value="ECO:0007669"/>
    <property type="project" value="InterPro"/>
</dbReference>
<evidence type="ECO:0000256" key="2">
    <source>
        <dbReference type="ARBA" id="ARBA00003968"/>
    </source>
</evidence>
<protein>
    <recommendedName>
        <fullName evidence="7 12">Adenine phosphoribosyltransferase</fullName>
        <ecNumber evidence="7 12">2.4.2.7</ecNumber>
    </recommendedName>
</protein>
<evidence type="ECO:0000256" key="1">
    <source>
        <dbReference type="ARBA" id="ARBA00000868"/>
    </source>
</evidence>
<evidence type="ECO:0000256" key="6">
    <source>
        <dbReference type="ARBA" id="ARBA00011738"/>
    </source>
</evidence>
<evidence type="ECO:0000256" key="9">
    <source>
        <dbReference type="ARBA" id="ARBA00022676"/>
    </source>
</evidence>
<evidence type="ECO:0000256" key="3">
    <source>
        <dbReference type="ARBA" id="ARBA00004496"/>
    </source>
</evidence>
<dbReference type="InterPro" id="IPR005764">
    <property type="entry name" value="Ade_phspho_trans"/>
</dbReference>
<dbReference type="FunFam" id="3.40.50.2020:FF:000004">
    <property type="entry name" value="Adenine phosphoribosyltransferase"/>
    <property type="match status" value="1"/>
</dbReference>
<name>A0A6A8LT62_9LACO</name>
<evidence type="ECO:0000256" key="5">
    <source>
        <dbReference type="ARBA" id="ARBA00008391"/>
    </source>
</evidence>
<evidence type="ECO:0000256" key="12">
    <source>
        <dbReference type="NCBIfam" id="TIGR01090"/>
    </source>
</evidence>
<gene>
    <name evidence="14" type="ORF">GKC34_08390</name>
</gene>
<dbReference type="PANTHER" id="PTHR32315:SF3">
    <property type="entry name" value="ADENINE PHOSPHORIBOSYLTRANSFERASE"/>
    <property type="match status" value="1"/>
</dbReference>
<keyword evidence="8" id="KW-0963">Cytoplasm</keyword>
<dbReference type="GO" id="GO:0044209">
    <property type="term" value="P:AMP salvage"/>
    <property type="evidence" value="ECO:0007669"/>
    <property type="project" value="UniProtKB-UniPathway"/>
</dbReference>
<dbReference type="NCBIfam" id="NF002636">
    <property type="entry name" value="PRK02304.1-5"/>
    <property type="match status" value="1"/>
</dbReference>
<evidence type="ECO:0000256" key="7">
    <source>
        <dbReference type="ARBA" id="ARBA00011893"/>
    </source>
</evidence>
<keyword evidence="10 14" id="KW-0808">Transferase</keyword>
<dbReference type="GO" id="GO:0003999">
    <property type="term" value="F:adenine phosphoribosyltransferase activity"/>
    <property type="evidence" value="ECO:0007669"/>
    <property type="project" value="UniProtKB-UniRule"/>
</dbReference>
<comment type="catalytic activity">
    <reaction evidence="1">
        <text>AMP + diphosphate = 5-phospho-alpha-D-ribose 1-diphosphate + adenine</text>
        <dbReference type="Rhea" id="RHEA:16609"/>
        <dbReference type="ChEBI" id="CHEBI:16708"/>
        <dbReference type="ChEBI" id="CHEBI:33019"/>
        <dbReference type="ChEBI" id="CHEBI:58017"/>
        <dbReference type="ChEBI" id="CHEBI:456215"/>
        <dbReference type="EC" id="2.4.2.7"/>
    </reaction>
</comment>